<proteinExistence type="predicted"/>
<organism evidence="1 2">
    <name type="scientific">Senegalia massiliensis</name>
    <dbReference type="NCBI Taxonomy" id="1720316"/>
    <lineage>
        <taxon>Bacteria</taxon>
        <taxon>Bacillati</taxon>
        <taxon>Bacillota</taxon>
        <taxon>Clostridia</taxon>
        <taxon>Eubacteriales</taxon>
        <taxon>Clostridiaceae</taxon>
        <taxon>Senegalia</taxon>
    </lineage>
</organism>
<evidence type="ECO:0000313" key="1">
    <source>
        <dbReference type="EMBL" id="NBI07287.1"/>
    </source>
</evidence>
<comment type="caution">
    <text evidence="1">The sequence shown here is derived from an EMBL/GenBank/DDBJ whole genome shotgun (WGS) entry which is preliminary data.</text>
</comment>
<keyword evidence="2" id="KW-1185">Reference proteome</keyword>
<protein>
    <submittedName>
        <fullName evidence="1">Uncharacterized protein</fullName>
    </submittedName>
</protein>
<dbReference type="AlphaFoldDB" id="A0A845QWJ8"/>
<dbReference type="Proteomes" id="UP000467132">
    <property type="component" value="Unassembled WGS sequence"/>
</dbReference>
<dbReference type="EMBL" id="QXXA01000011">
    <property type="protein sequence ID" value="NBI07287.1"/>
    <property type="molecule type" value="Genomic_DNA"/>
</dbReference>
<reference evidence="1 2" key="1">
    <citation type="submission" date="2018-08" db="EMBL/GenBank/DDBJ databases">
        <title>Murine metabolic-syndrome-specific gut microbial biobank.</title>
        <authorList>
            <person name="Liu C."/>
        </authorList>
    </citation>
    <scope>NUCLEOTIDE SEQUENCE [LARGE SCALE GENOMIC DNA]</scope>
    <source>
        <strain evidence="1 2">583</strain>
    </source>
</reference>
<name>A0A845QWJ8_9CLOT</name>
<dbReference type="OrthoDB" id="1955334at2"/>
<accession>A0A845QWJ8</accession>
<gene>
    <name evidence="1" type="ORF">D3Z33_10550</name>
</gene>
<sequence>MEKLPVAKHLNDLEYKFLLETYAEHNSSMDFEDRKNHTLSDITKVERNISENCLNVYYNDGNWWHYTPNKTWY</sequence>
<evidence type="ECO:0000313" key="2">
    <source>
        <dbReference type="Proteomes" id="UP000467132"/>
    </source>
</evidence>
<dbReference type="RefSeq" id="WP_160197753.1">
    <property type="nucleotide sequence ID" value="NZ_QXXA01000011.1"/>
</dbReference>